<gene>
    <name evidence="3" type="ORF">MAA8898_02108</name>
</gene>
<dbReference type="Pfam" id="PF04752">
    <property type="entry name" value="ChaC"/>
    <property type="match status" value="1"/>
</dbReference>
<dbReference type="AlphaFoldDB" id="A0A238KBV9"/>
<reference evidence="3 4" key="1">
    <citation type="submission" date="2017-05" db="EMBL/GenBank/DDBJ databases">
        <authorList>
            <person name="Song R."/>
            <person name="Chenine A.L."/>
            <person name="Ruprecht R.M."/>
        </authorList>
    </citation>
    <scope>NUCLEOTIDE SEQUENCE [LARGE SCALE GENOMIC DNA]</scope>
    <source>
        <strain evidence="3 4">CECT 8898</strain>
    </source>
</reference>
<dbReference type="EC" id="4.3.2.7" evidence="1"/>
<proteinExistence type="predicted"/>
<dbReference type="PANTHER" id="PTHR12192">
    <property type="entry name" value="CATION TRANSPORT PROTEIN CHAC-RELATED"/>
    <property type="match status" value="1"/>
</dbReference>
<dbReference type="PANTHER" id="PTHR12192:SF2">
    <property type="entry name" value="GLUTATHIONE-SPECIFIC GAMMA-GLUTAMYLCYCLOTRANSFERASE 2"/>
    <property type="match status" value="1"/>
</dbReference>
<dbReference type="InterPro" id="IPR036568">
    <property type="entry name" value="GGCT-like_sf"/>
</dbReference>
<evidence type="ECO:0000313" key="4">
    <source>
        <dbReference type="Proteomes" id="UP000207598"/>
    </source>
</evidence>
<accession>A0A238KBV9</accession>
<dbReference type="CDD" id="cd06661">
    <property type="entry name" value="GGCT_like"/>
    <property type="match status" value="1"/>
</dbReference>
<dbReference type="InterPro" id="IPR013024">
    <property type="entry name" value="GGCT-like"/>
</dbReference>
<protein>
    <recommendedName>
        <fullName evidence="1">glutathione-specific gamma-glutamylcyclotransferase</fullName>
        <ecNumber evidence="1">4.3.2.7</ecNumber>
    </recommendedName>
</protein>
<dbReference type="GO" id="GO:0005737">
    <property type="term" value="C:cytoplasm"/>
    <property type="evidence" value="ECO:0007669"/>
    <property type="project" value="TreeGrafter"/>
</dbReference>
<keyword evidence="4" id="KW-1185">Reference proteome</keyword>
<organism evidence="3 4">
    <name type="scientific">Maliponia aquimaris</name>
    <dbReference type="NCBI Taxonomy" id="1673631"/>
    <lineage>
        <taxon>Bacteria</taxon>
        <taxon>Pseudomonadati</taxon>
        <taxon>Pseudomonadota</taxon>
        <taxon>Alphaproteobacteria</taxon>
        <taxon>Rhodobacterales</taxon>
        <taxon>Paracoccaceae</taxon>
        <taxon>Maliponia</taxon>
    </lineage>
</organism>
<evidence type="ECO:0000256" key="1">
    <source>
        <dbReference type="ARBA" id="ARBA00012344"/>
    </source>
</evidence>
<dbReference type="GO" id="GO:0061928">
    <property type="term" value="F:glutathione specific gamma-glutamylcyclotransferase activity"/>
    <property type="evidence" value="ECO:0007669"/>
    <property type="project" value="UniProtKB-EC"/>
</dbReference>
<dbReference type="SUPFAM" id="SSF110857">
    <property type="entry name" value="Gamma-glutamyl cyclotransferase-like"/>
    <property type="match status" value="1"/>
</dbReference>
<dbReference type="GO" id="GO:0006751">
    <property type="term" value="P:glutathione catabolic process"/>
    <property type="evidence" value="ECO:0007669"/>
    <property type="project" value="InterPro"/>
</dbReference>
<sequence length="241" mass="26528">MSQDDPFRHHPRLRAMITPRDQSMFKDFRVEMARARMAEKGLPDAWVQSEDAREACRAQALAGRMDRDLWVFGYGSLMWDPGIHFTEVRRAFVPGVARRFILVDANGGRGTQDAPGAMAALDRGEGCHGLVFRIPAEVLEAETYSLWSRERIGGAYSPAFVMAETAHGAVEALAFLADHSADQIDPDLSHEDQVRLIATGAGILGTSLTYLENLAAHFDAMGIDAPEVARLLADVRAYRGT</sequence>
<keyword evidence="2" id="KW-0456">Lyase</keyword>
<evidence type="ECO:0000256" key="2">
    <source>
        <dbReference type="ARBA" id="ARBA00023239"/>
    </source>
</evidence>
<dbReference type="Gene3D" id="3.10.490.10">
    <property type="entry name" value="Gamma-glutamyl cyclotransferase-like"/>
    <property type="match status" value="1"/>
</dbReference>
<name>A0A238KBV9_9RHOB</name>
<evidence type="ECO:0000313" key="3">
    <source>
        <dbReference type="EMBL" id="SMX40323.1"/>
    </source>
</evidence>
<dbReference type="EMBL" id="FXYF01000005">
    <property type="protein sequence ID" value="SMX40323.1"/>
    <property type="molecule type" value="Genomic_DNA"/>
</dbReference>
<dbReference type="Proteomes" id="UP000207598">
    <property type="component" value="Unassembled WGS sequence"/>
</dbReference>
<dbReference type="InterPro" id="IPR006840">
    <property type="entry name" value="ChaC"/>
</dbReference>